<dbReference type="InterPro" id="IPR003593">
    <property type="entry name" value="AAA+_ATPase"/>
</dbReference>
<dbReference type="InterPro" id="IPR041679">
    <property type="entry name" value="DNA2/NAM7-like_C"/>
</dbReference>
<gene>
    <name evidence="6" type="ORF">E1B28_010194</name>
</gene>
<feature type="domain" description="AAA+ ATPase" evidence="5">
    <location>
        <begin position="915"/>
        <end position="1104"/>
    </location>
</feature>
<keyword evidence="1" id="KW-0547">Nucleotide-binding</keyword>
<dbReference type="GeneID" id="66079270"/>
<dbReference type="EMBL" id="CM032186">
    <property type="protein sequence ID" value="KAG7091140.1"/>
    <property type="molecule type" value="Genomic_DNA"/>
</dbReference>
<protein>
    <recommendedName>
        <fullName evidence="5">AAA+ ATPase domain-containing protein</fullName>
    </recommendedName>
</protein>
<dbReference type="RefSeq" id="XP_043007610.1">
    <property type="nucleotide sequence ID" value="XM_043155146.1"/>
</dbReference>
<keyword evidence="3" id="KW-0347">Helicase</keyword>
<evidence type="ECO:0000256" key="3">
    <source>
        <dbReference type="ARBA" id="ARBA00022806"/>
    </source>
</evidence>
<dbReference type="InterPro" id="IPR027417">
    <property type="entry name" value="P-loop_NTPase"/>
</dbReference>
<sequence length="1433" mass="160665">MSGSGQSLSATNLAAYHHFNCNLYLHNVYHKSENVTGIGQVQSKELSKARLRRGVDWEAQLMSWLDEENMLLTVPAFPMTGEDLMENLLLDDREHVFVAGISFWPPQERLNDLYRDCGENPVAFGLAKPDLLEITRVGNSVSWRVVDAKASASVKTSHHVQIYFYTLCLQYLLPKPFFKASTTAAVWLPPKEGFNSTPPSLQDLTAVKLSLLSPPLDGFLFRRLSQILNLPRESVSWHFNPNCNGCPYTSSCSRRSVEGGELGSMSNISFGQAKVLRNLLSMWRNGEEYRKTGEDVTDIEDLTSLFEDGKAIQSISNSNPITMRKAKRVLALPTRVREGSHPLKSAVVEAARTNSVQLIPRRNYICPRSEEVAIILSLIPDPASPTIRIISFCISVFTTLSSIQVPEHVYGDGENLIPSLARTIRSIISSALTPPSAQFYVFSASENSALQTYLVNAALDSNESSDDIRVCIGTLAQGASLLQTTFQPLVLSGVLLDFLANKQKRKSELQACLERMDLSTDGTVEVLRQRIQDHLRKHQNQGVGEERRKEFGQLSRVVVLKTEIERCLALPVPGFWDLAECAVALVGPRTQMKCPTDEELYAAYKRRAPLEPLLQDRNMSIFTVLCSFRKRLLGSGTDILINIAKPLSVKFMDLCREEKLRKLFYMQQFEVLSRLSELWKSRVEGCPDAPILEYRSTRQGGKGLEHVFRLKSGILDMPNIDKDRSFFDYILTEDREFGEFGELPIEALFDDLGVSGLMFPLNKYTKSRWELQHPVVKDRLLIADIRDMSLDGQHTQVILQTWSSDILTMKFVAGHLYRLSPRLVDFNTSKILTTLFELDLRSEAGEQVPFLKLVLDPNSFRREIDSESYKFVEDSRKAGTKLQSMFRELEGLGLEGAGPLVLKTSQHRAAQHVLSNRLSVIWGPPGTGKTHTVALSLLRLLNVQHNLGERRRNIVFITAMTHAAIEAILNKLSYLTKCYRSIDSLPTEWLDGIKVEHVLKGNDHPWKAESSGSVVYAGTVYQLYNLCKKQALQADVLLIDEAGQLALSAASLVLRSLHSTGKVIIAGDQEQLSPILAAKYPLLKTGPLFSSILDCLVHFSRRIRKAQEQAFSGQEGGTTESLDVDDTFFSQGSVVQLSENFRLNPDLGEFISTIYSRPFVPQKVQARQLAAALNKVARDMGRNFGLNDLIVENVQFFFLALSNAMVRQPQNFLSRPVVSDPRSKTAHKTGGTDQFDMDPAFNPISFTLLRLELDGQPQEVSYEVHIKAEAMLVAALVLQLQRCSPTEDIFVATPHRVQRQAVRSALESAKRLDRLDETFERLSLQPKQVQEFAGKVTVDTVERLQGSEAPFVICLFSLPSSEVADLKFLLERRRLNVAISRAKTLCILISSSQVLRPPVEILADNESAKGYAFLKAYEERAWSSTIKVDIDRM</sequence>
<dbReference type="SMART" id="SM00382">
    <property type="entry name" value="AAA"/>
    <property type="match status" value="1"/>
</dbReference>
<evidence type="ECO:0000256" key="1">
    <source>
        <dbReference type="ARBA" id="ARBA00022741"/>
    </source>
</evidence>
<dbReference type="PANTHER" id="PTHR43788:SF8">
    <property type="entry name" value="DNA-BINDING PROTEIN SMUBP-2"/>
    <property type="match status" value="1"/>
</dbReference>
<dbReference type="OrthoDB" id="6513042at2759"/>
<accession>A0A9P7RWT6</accession>
<comment type="caution">
    <text evidence="6">The sequence shown here is derived from an EMBL/GenBank/DDBJ whole genome shotgun (WGS) entry which is preliminary data.</text>
</comment>
<dbReference type="GO" id="GO:0005524">
    <property type="term" value="F:ATP binding"/>
    <property type="evidence" value="ECO:0007669"/>
    <property type="project" value="UniProtKB-KW"/>
</dbReference>
<dbReference type="GO" id="GO:0043139">
    <property type="term" value="F:5'-3' DNA helicase activity"/>
    <property type="evidence" value="ECO:0007669"/>
    <property type="project" value="TreeGrafter"/>
</dbReference>
<organism evidence="6 7">
    <name type="scientific">Marasmius oreades</name>
    <name type="common">fairy-ring Marasmius</name>
    <dbReference type="NCBI Taxonomy" id="181124"/>
    <lineage>
        <taxon>Eukaryota</taxon>
        <taxon>Fungi</taxon>
        <taxon>Dikarya</taxon>
        <taxon>Basidiomycota</taxon>
        <taxon>Agaricomycotina</taxon>
        <taxon>Agaricomycetes</taxon>
        <taxon>Agaricomycetidae</taxon>
        <taxon>Agaricales</taxon>
        <taxon>Marasmiineae</taxon>
        <taxon>Marasmiaceae</taxon>
        <taxon>Marasmius</taxon>
    </lineage>
</organism>
<keyword evidence="7" id="KW-1185">Reference proteome</keyword>
<dbReference type="PANTHER" id="PTHR43788">
    <property type="entry name" value="DNA2/NAM7 HELICASE FAMILY MEMBER"/>
    <property type="match status" value="1"/>
</dbReference>
<evidence type="ECO:0000313" key="6">
    <source>
        <dbReference type="EMBL" id="KAG7091140.1"/>
    </source>
</evidence>
<dbReference type="GO" id="GO:0016787">
    <property type="term" value="F:hydrolase activity"/>
    <property type="evidence" value="ECO:0007669"/>
    <property type="project" value="UniProtKB-KW"/>
</dbReference>
<keyword evidence="4" id="KW-0067">ATP-binding</keyword>
<dbReference type="Proteomes" id="UP001049176">
    <property type="component" value="Chromosome 6"/>
</dbReference>
<dbReference type="Pfam" id="PF13087">
    <property type="entry name" value="AAA_12"/>
    <property type="match status" value="1"/>
</dbReference>
<dbReference type="SUPFAM" id="SSF52540">
    <property type="entry name" value="P-loop containing nucleoside triphosphate hydrolases"/>
    <property type="match status" value="1"/>
</dbReference>
<proteinExistence type="predicted"/>
<reference evidence="6" key="1">
    <citation type="journal article" date="2021" name="Genome Biol. Evol.">
        <title>The assembled and annotated genome of the fairy-ring fungus Marasmius oreades.</title>
        <authorList>
            <person name="Hiltunen M."/>
            <person name="Ament-Velasquez S.L."/>
            <person name="Johannesson H."/>
        </authorList>
    </citation>
    <scope>NUCLEOTIDE SEQUENCE</scope>
    <source>
        <strain evidence="6">03SP1</strain>
    </source>
</reference>
<keyword evidence="2" id="KW-0378">Hydrolase</keyword>
<evidence type="ECO:0000256" key="4">
    <source>
        <dbReference type="ARBA" id="ARBA00022840"/>
    </source>
</evidence>
<evidence type="ECO:0000313" key="7">
    <source>
        <dbReference type="Proteomes" id="UP001049176"/>
    </source>
</evidence>
<dbReference type="KEGG" id="more:E1B28_010194"/>
<dbReference type="InterPro" id="IPR050534">
    <property type="entry name" value="Coronavir_polyprotein_1ab"/>
</dbReference>
<dbReference type="Gene3D" id="3.40.50.300">
    <property type="entry name" value="P-loop containing nucleotide triphosphate hydrolases"/>
    <property type="match status" value="2"/>
</dbReference>
<evidence type="ECO:0000256" key="2">
    <source>
        <dbReference type="ARBA" id="ARBA00022801"/>
    </source>
</evidence>
<dbReference type="Pfam" id="PF13604">
    <property type="entry name" value="AAA_30"/>
    <property type="match status" value="1"/>
</dbReference>
<name>A0A9P7RWT6_9AGAR</name>
<evidence type="ECO:0000259" key="5">
    <source>
        <dbReference type="SMART" id="SM00382"/>
    </source>
</evidence>